<evidence type="ECO:0000313" key="3">
    <source>
        <dbReference type="EMBL" id="WWC71844.1"/>
    </source>
</evidence>
<dbReference type="RefSeq" id="XP_019010155.1">
    <property type="nucleotide sequence ID" value="XM_019156353.1"/>
</dbReference>
<evidence type="ECO:0000313" key="2">
    <source>
        <dbReference type="EMBL" id="OCF48936.1"/>
    </source>
</evidence>
<dbReference type="AlphaFoldDB" id="A0A1B9I068"/>
<organism evidence="2">
    <name type="scientific">Kwoniella pini CBS 10737</name>
    <dbReference type="NCBI Taxonomy" id="1296096"/>
    <lineage>
        <taxon>Eukaryota</taxon>
        <taxon>Fungi</taxon>
        <taxon>Dikarya</taxon>
        <taxon>Basidiomycota</taxon>
        <taxon>Agaricomycotina</taxon>
        <taxon>Tremellomycetes</taxon>
        <taxon>Tremellales</taxon>
        <taxon>Cryptococcaceae</taxon>
        <taxon>Kwoniella</taxon>
    </lineage>
</organism>
<keyword evidence="1" id="KW-1133">Transmembrane helix</keyword>
<keyword evidence="4" id="KW-1185">Reference proteome</keyword>
<dbReference type="Proteomes" id="UP000094020">
    <property type="component" value="Chromosome 8"/>
</dbReference>
<proteinExistence type="predicted"/>
<reference evidence="2" key="1">
    <citation type="submission" date="2013-07" db="EMBL/GenBank/DDBJ databases">
        <title>The Genome Sequence of Cryptococcus pinus CBS10737.</title>
        <authorList>
            <consortium name="The Broad Institute Genome Sequencing Platform"/>
            <person name="Cuomo C."/>
            <person name="Litvintseva A."/>
            <person name="Chen Y."/>
            <person name="Heitman J."/>
            <person name="Sun S."/>
            <person name="Springer D."/>
            <person name="Dromer F."/>
            <person name="Young S.K."/>
            <person name="Zeng Q."/>
            <person name="Gargeya S."/>
            <person name="Fitzgerald M."/>
            <person name="Abouelleil A."/>
            <person name="Alvarado L."/>
            <person name="Berlin A.M."/>
            <person name="Chapman S.B."/>
            <person name="Dewar J."/>
            <person name="Goldberg J."/>
            <person name="Griggs A."/>
            <person name="Gujja S."/>
            <person name="Hansen M."/>
            <person name="Howarth C."/>
            <person name="Imamovic A."/>
            <person name="Larimer J."/>
            <person name="McCowan C."/>
            <person name="Murphy C."/>
            <person name="Pearson M."/>
            <person name="Priest M."/>
            <person name="Roberts A."/>
            <person name="Saif S."/>
            <person name="Shea T."/>
            <person name="Sykes S."/>
            <person name="Wortman J."/>
            <person name="Nusbaum C."/>
            <person name="Birren B."/>
        </authorList>
    </citation>
    <scope>NUCLEOTIDE SEQUENCE [LARGE SCALE GENOMIC DNA]</scope>
    <source>
        <strain evidence="2">CBS 10737</strain>
    </source>
</reference>
<accession>A0A1B9I068</accession>
<dbReference type="EMBL" id="KI894012">
    <property type="protein sequence ID" value="OCF48936.1"/>
    <property type="molecule type" value="Genomic_DNA"/>
</dbReference>
<dbReference type="OrthoDB" id="10479724at2759"/>
<reference evidence="2" key="3">
    <citation type="submission" date="2016-07" db="EMBL/GenBank/DDBJ databases">
        <title>Evolution of pathogenesis and genome organization in the Tremellales.</title>
        <authorList>
            <person name="Cuomo C."/>
            <person name="Litvintseva A."/>
            <person name="Heitman J."/>
            <person name="Chen Y."/>
            <person name="Sun S."/>
            <person name="Springer D."/>
            <person name="Dromer F."/>
            <person name="Young S."/>
            <person name="Zeng Q."/>
            <person name="Chapman S."/>
            <person name="Gujja S."/>
            <person name="Saif S."/>
            <person name="Birren B."/>
        </authorList>
    </citation>
    <scope>NUCLEOTIDE SEQUENCE</scope>
    <source>
        <strain evidence="2">CBS 10737</strain>
    </source>
</reference>
<sequence length="131" mass="15125">MSDYTAVHNGNEAYNSSDQYNDKKSSIPWGLIGMGAGVFVLIICIIYFTLLLVSNRQKKRKDGYFWRRSECKLCREKFKSNQDRIIQSSKTLGCLPKVKLYHEDCASGRNGTFQTSMSWREAWRTMNLCSC</sequence>
<reference evidence="3" key="2">
    <citation type="submission" date="2013-07" db="EMBL/GenBank/DDBJ databases">
        <authorList>
            <consortium name="The Broad Institute Genome Sequencing Platform"/>
            <person name="Cuomo C."/>
            <person name="Litvintseva A."/>
            <person name="Chen Y."/>
            <person name="Heitman J."/>
            <person name="Sun S."/>
            <person name="Springer D."/>
            <person name="Dromer F."/>
            <person name="Young S.K."/>
            <person name="Zeng Q."/>
            <person name="Gargeya S."/>
            <person name="Fitzgerald M."/>
            <person name="Abouelleil A."/>
            <person name="Alvarado L."/>
            <person name="Berlin A.M."/>
            <person name="Chapman S.B."/>
            <person name="Dewar J."/>
            <person name="Goldberg J."/>
            <person name="Griggs A."/>
            <person name="Gujja S."/>
            <person name="Hansen M."/>
            <person name="Howarth C."/>
            <person name="Imamovic A."/>
            <person name="Larimer J."/>
            <person name="McCowan C."/>
            <person name="Murphy C."/>
            <person name="Pearson M."/>
            <person name="Priest M."/>
            <person name="Roberts A."/>
            <person name="Saif S."/>
            <person name="Shea T."/>
            <person name="Sykes S."/>
            <person name="Wortman J."/>
            <person name="Nusbaum C."/>
            <person name="Birren B."/>
        </authorList>
    </citation>
    <scope>NUCLEOTIDE SEQUENCE</scope>
    <source>
        <strain evidence="3">CBS 10737</strain>
    </source>
</reference>
<reference evidence="3" key="4">
    <citation type="submission" date="2024-02" db="EMBL/GenBank/DDBJ databases">
        <title>Comparative genomics of Cryptococcus and Kwoniella reveals pathogenesis evolution and contrasting modes of karyotype evolution via chromosome fusion or intercentromeric recombination.</title>
        <authorList>
            <person name="Coelho M.A."/>
            <person name="David-Palma M."/>
            <person name="Shea T."/>
            <person name="Bowers K."/>
            <person name="McGinley-Smith S."/>
            <person name="Mohammad A.W."/>
            <person name="Gnirke A."/>
            <person name="Yurkov A.M."/>
            <person name="Nowrousian M."/>
            <person name="Sun S."/>
            <person name="Cuomo C.A."/>
            <person name="Heitman J."/>
        </authorList>
    </citation>
    <scope>NUCLEOTIDE SEQUENCE</scope>
    <source>
        <strain evidence="3">CBS 10737</strain>
    </source>
</reference>
<protein>
    <submittedName>
        <fullName evidence="2">Uncharacterized protein</fullName>
    </submittedName>
</protein>
<evidence type="ECO:0000313" key="4">
    <source>
        <dbReference type="Proteomes" id="UP000094020"/>
    </source>
</evidence>
<feature type="transmembrane region" description="Helical" evidence="1">
    <location>
        <begin position="27"/>
        <end position="53"/>
    </location>
</feature>
<dbReference type="KEGG" id="kpin:30172992"/>
<gene>
    <name evidence="2" type="ORF">I206_04623</name>
    <name evidence="3" type="ORF">I206_105803</name>
</gene>
<dbReference type="EMBL" id="CP144526">
    <property type="protein sequence ID" value="WWC71844.1"/>
    <property type="molecule type" value="Genomic_DNA"/>
</dbReference>
<evidence type="ECO:0000256" key="1">
    <source>
        <dbReference type="SAM" id="Phobius"/>
    </source>
</evidence>
<keyword evidence="1" id="KW-0472">Membrane</keyword>
<name>A0A1B9I068_9TREE</name>
<dbReference type="GeneID" id="30172992"/>
<keyword evidence="1" id="KW-0812">Transmembrane</keyword>